<keyword evidence="1" id="KW-0472">Membrane</keyword>
<dbReference type="HOGENOM" id="CLU_1249684_0_0_4"/>
<name>A1VPG6_POLNA</name>
<dbReference type="RefSeq" id="WP_011801622.1">
    <property type="nucleotide sequence ID" value="NC_008781.1"/>
</dbReference>
<dbReference type="STRING" id="365044.Pnap_2236"/>
<keyword evidence="1" id="KW-0812">Transmembrane</keyword>
<evidence type="ECO:0000313" key="2">
    <source>
        <dbReference type="EMBL" id="ABM37544.1"/>
    </source>
</evidence>
<protein>
    <submittedName>
        <fullName evidence="2">Uncharacterized protein</fullName>
    </submittedName>
</protein>
<dbReference type="AlphaFoldDB" id="A1VPG6"/>
<sequence>MELTILGLNGLLLIVVWKYMVRKTILDNSRDKLFDLRDGLRTTFVKNGWDLGSPSYKHLRDLVNGHLRFTEEMSLSRFSFMVGVLKKNPKLVAYQHEKIGKVFESSDPAQKEFIENFRKQAVTVAMEYTIYSSGWLLIMALLVFPFVLVKKTCIFINRQVDLTATVCIESILHLGKAMSNLARAMSIVMAASANCIGQTILKPDFVEGYSYRKGIDESALA</sequence>
<gene>
    <name evidence="2" type="ordered locus">Pnap_2236</name>
</gene>
<evidence type="ECO:0000256" key="1">
    <source>
        <dbReference type="SAM" id="Phobius"/>
    </source>
</evidence>
<keyword evidence="1" id="KW-1133">Transmembrane helix</keyword>
<feature type="transmembrane region" description="Helical" evidence="1">
    <location>
        <begin position="128"/>
        <end position="149"/>
    </location>
</feature>
<reference evidence="3" key="1">
    <citation type="journal article" date="2009" name="Environ. Microbiol.">
        <title>The genome of Polaromonas naphthalenivorans strain CJ2, isolated from coal tar-contaminated sediment, reveals physiological and metabolic versatility and evolution through extensive horizontal gene transfer.</title>
        <authorList>
            <person name="Yagi J.M."/>
            <person name="Sims D."/>
            <person name="Brettin T."/>
            <person name="Bruce D."/>
            <person name="Madsen E.L."/>
        </authorList>
    </citation>
    <scope>NUCLEOTIDE SEQUENCE [LARGE SCALE GENOMIC DNA]</scope>
    <source>
        <strain evidence="3">CJ2</strain>
    </source>
</reference>
<proteinExistence type="predicted"/>
<dbReference type="OrthoDB" id="9153530at2"/>
<keyword evidence="3" id="KW-1185">Reference proteome</keyword>
<dbReference type="Proteomes" id="UP000000644">
    <property type="component" value="Chromosome"/>
</dbReference>
<accession>A1VPG6</accession>
<evidence type="ECO:0000313" key="3">
    <source>
        <dbReference type="Proteomes" id="UP000000644"/>
    </source>
</evidence>
<dbReference type="EMBL" id="CP000529">
    <property type="protein sequence ID" value="ABM37544.1"/>
    <property type="molecule type" value="Genomic_DNA"/>
</dbReference>
<dbReference type="KEGG" id="pna:Pnap_2236"/>
<organism evidence="2 3">
    <name type="scientific">Polaromonas naphthalenivorans (strain CJ2)</name>
    <dbReference type="NCBI Taxonomy" id="365044"/>
    <lineage>
        <taxon>Bacteria</taxon>
        <taxon>Pseudomonadati</taxon>
        <taxon>Pseudomonadota</taxon>
        <taxon>Betaproteobacteria</taxon>
        <taxon>Burkholderiales</taxon>
        <taxon>Comamonadaceae</taxon>
        <taxon>Polaromonas</taxon>
    </lineage>
</organism>